<dbReference type="STRING" id="1093900.A0A507ATC4"/>
<keyword evidence="5" id="KW-0408">Iron</keyword>
<dbReference type="InParanoid" id="A0A507ATC4"/>
<feature type="region of interest" description="Disordered" evidence="6">
    <location>
        <begin position="1"/>
        <end position="26"/>
    </location>
</feature>
<keyword evidence="4" id="KW-0560">Oxidoreductase</keyword>
<evidence type="ECO:0000259" key="7">
    <source>
        <dbReference type="SMART" id="SM00702"/>
    </source>
</evidence>
<feature type="domain" description="Prolyl 4-hydroxylase alpha subunit" evidence="7">
    <location>
        <begin position="75"/>
        <end position="300"/>
    </location>
</feature>
<keyword evidence="9" id="KW-1185">Reference proteome</keyword>
<dbReference type="PANTHER" id="PTHR10869">
    <property type="entry name" value="PROLYL 4-HYDROXYLASE ALPHA SUBUNIT"/>
    <property type="match status" value="1"/>
</dbReference>
<dbReference type="InterPro" id="IPR045054">
    <property type="entry name" value="P4HA-like"/>
</dbReference>
<keyword evidence="2" id="KW-0479">Metal-binding</keyword>
<evidence type="ECO:0000256" key="1">
    <source>
        <dbReference type="ARBA" id="ARBA00001961"/>
    </source>
</evidence>
<gene>
    <name evidence="8" type="ORF">E0L32_008276</name>
</gene>
<evidence type="ECO:0000313" key="8">
    <source>
        <dbReference type="EMBL" id="TPX10707.1"/>
    </source>
</evidence>
<sequence length="314" mass="34749">MIDLSDADPEHKLDASPSPGDVLPVPGKPIRVDYKSKDVAVPPDFLVAAPPDAAGPITISHVDWAATPLPEREGMFACVLDNVASPSECAALLRLAESSVAADYEGKIRAGESWQPALVNVGGGWEVLEPEYRNSDRIIWDDQAVVDRLWERCLRAPGLRERLAVVDDDDEVVLGPSPSRRKMVRRWEMRGLNRRMRFLRYGADQFFAPHCDAAYREPGTDKVVQTLFTVHLYLNDSKQAVGDSAELVGGATSFLPSNGSRKVDVDPKAGRVLIFQHRGLYHSGAVVEKGLKYTMRSDLLYELVERDGQEEEAQ</sequence>
<dbReference type="InterPro" id="IPR044862">
    <property type="entry name" value="Pro_4_hyd_alph_FE2OG_OXY"/>
</dbReference>
<evidence type="ECO:0000256" key="3">
    <source>
        <dbReference type="ARBA" id="ARBA00022964"/>
    </source>
</evidence>
<evidence type="ECO:0000313" key="9">
    <source>
        <dbReference type="Proteomes" id="UP000319257"/>
    </source>
</evidence>
<dbReference type="RefSeq" id="XP_030992418.1">
    <property type="nucleotide sequence ID" value="XM_031143112.1"/>
</dbReference>
<dbReference type="InterPro" id="IPR006620">
    <property type="entry name" value="Pro_4_hyd_alph"/>
</dbReference>
<dbReference type="GO" id="GO:0004656">
    <property type="term" value="F:procollagen-proline 4-dioxygenase activity"/>
    <property type="evidence" value="ECO:0007669"/>
    <property type="project" value="TreeGrafter"/>
</dbReference>
<dbReference type="Gene3D" id="2.60.120.620">
    <property type="entry name" value="q2cbj1_9rhob like domain"/>
    <property type="match status" value="1"/>
</dbReference>
<dbReference type="SMART" id="SM00702">
    <property type="entry name" value="P4Hc"/>
    <property type="match status" value="1"/>
</dbReference>
<accession>A0A507ATC4</accession>
<keyword evidence="3" id="KW-0223">Dioxygenase</keyword>
<reference evidence="8 9" key="1">
    <citation type="submission" date="2019-06" db="EMBL/GenBank/DDBJ databases">
        <title>Draft genome sequence of the filamentous fungus Phialemoniopsis curvata isolated from diesel fuel.</title>
        <authorList>
            <person name="Varaljay V.A."/>
            <person name="Lyon W.J."/>
            <person name="Crouch A.L."/>
            <person name="Drake C.E."/>
            <person name="Hollomon J.M."/>
            <person name="Nadeau L.J."/>
            <person name="Nunn H.S."/>
            <person name="Stevenson B.S."/>
            <person name="Bojanowski C.L."/>
            <person name="Crookes-Goodson W.J."/>
        </authorList>
    </citation>
    <scope>NUCLEOTIDE SEQUENCE [LARGE SCALE GENOMIC DNA]</scope>
    <source>
        <strain evidence="8 9">D216</strain>
    </source>
</reference>
<proteinExistence type="predicted"/>
<dbReference type="GO" id="GO:0031418">
    <property type="term" value="F:L-ascorbic acid binding"/>
    <property type="evidence" value="ECO:0007669"/>
    <property type="project" value="InterPro"/>
</dbReference>
<organism evidence="8 9">
    <name type="scientific">Thyridium curvatum</name>
    <dbReference type="NCBI Taxonomy" id="1093900"/>
    <lineage>
        <taxon>Eukaryota</taxon>
        <taxon>Fungi</taxon>
        <taxon>Dikarya</taxon>
        <taxon>Ascomycota</taxon>
        <taxon>Pezizomycotina</taxon>
        <taxon>Sordariomycetes</taxon>
        <taxon>Sordariomycetidae</taxon>
        <taxon>Thyridiales</taxon>
        <taxon>Thyridiaceae</taxon>
        <taxon>Thyridium</taxon>
    </lineage>
</organism>
<dbReference type="SUPFAM" id="SSF51197">
    <property type="entry name" value="Clavaminate synthase-like"/>
    <property type="match status" value="1"/>
</dbReference>
<dbReference type="PANTHER" id="PTHR10869:SF241">
    <property type="entry name" value="FE2OG DIOXYGENASE DOMAIN-CONTAINING PROTEIN"/>
    <property type="match status" value="1"/>
</dbReference>
<dbReference type="GO" id="GO:0005783">
    <property type="term" value="C:endoplasmic reticulum"/>
    <property type="evidence" value="ECO:0007669"/>
    <property type="project" value="TreeGrafter"/>
</dbReference>
<dbReference type="Pfam" id="PF13640">
    <property type="entry name" value="2OG-FeII_Oxy_3"/>
    <property type="match status" value="1"/>
</dbReference>
<dbReference type="AlphaFoldDB" id="A0A507ATC4"/>
<comment type="caution">
    <text evidence="8">The sequence shown here is derived from an EMBL/GenBank/DDBJ whole genome shotgun (WGS) entry which is preliminary data.</text>
</comment>
<dbReference type="GO" id="GO:0005506">
    <property type="term" value="F:iron ion binding"/>
    <property type="evidence" value="ECO:0007669"/>
    <property type="project" value="InterPro"/>
</dbReference>
<protein>
    <recommendedName>
        <fullName evidence="7">Prolyl 4-hydroxylase alpha subunit domain-containing protein</fullName>
    </recommendedName>
</protein>
<evidence type="ECO:0000256" key="2">
    <source>
        <dbReference type="ARBA" id="ARBA00022723"/>
    </source>
</evidence>
<dbReference type="EMBL" id="SKBQ01000054">
    <property type="protein sequence ID" value="TPX10707.1"/>
    <property type="molecule type" value="Genomic_DNA"/>
</dbReference>
<evidence type="ECO:0000256" key="6">
    <source>
        <dbReference type="SAM" id="MobiDB-lite"/>
    </source>
</evidence>
<dbReference type="Proteomes" id="UP000319257">
    <property type="component" value="Unassembled WGS sequence"/>
</dbReference>
<dbReference type="OrthoDB" id="69177at2759"/>
<comment type="cofactor">
    <cofactor evidence="1">
        <name>L-ascorbate</name>
        <dbReference type="ChEBI" id="CHEBI:38290"/>
    </cofactor>
</comment>
<evidence type="ECO:0000256" key="4">
    <source>
        <dbReference type="ARBA" id="ARBA00023002"/>
    </source>
</evidence>
<dbReference type="GeneID" id="41975723"/>
<evidence type="ECO:0000256" key="5">
    <source>
        <dbReference type="ARBA" id="ARBA00023004"/>
    </source>
</evidence>
<name>A0A507ATC4_9PEZI</name>